<keyword evidence="1" id="KW-0732">Signal</keyword>
<organism evidence="2 3">
    <name type="scientific">Chitinophaga agri</name>
    <dbReference type="NCBI Taxonomy" id="2703787"/>
    <lineage>
        <taxon>Bacteria</taxon>
        <taxon>Pseudomonadati</taxon>
        <taxon>Bacteroidota</taxon>
        <taxon>Chitinophagia</taxon>
        <taxon>Chitinophagales</taxon>
        <taxon>Chitinophagaceae</taxon>
        <taxon>Chitinophaga</taxon>
    </lineage>
</organism>
<dbReference type="GO" id="GO:0009055">
    <property type="term" value="F:electron transfer activity"/>
    <property type="evidence" value="ECO:0007669"/>
    <property type="project" value="InterPro"/>
</dbReference>
<keyword evidence="3" id="KW-1185">Reference proteome</keyword>
<accession>A0A6B9ZI19</accession>
<dbReference type="RefSeq" id="WP_162332667.1">
    <property type="nucleotide sequence ID" value="NZ_CP048113.1"/>
</dbReference>
<dbReference type="SUPFAM" id="SSF46626">
    <property type="entry name" value="Cytochrome c"/>
    <property type="match status" value="1"/>
</dbReference>
<dbReference type="Proteomes" id="UP000476411">
    <property type="component" value="Chromosome"/>
</dbReference>
<protein>
    <submittedName>
        <fullName evidence="2">VCBS repeat-containing protein</fullName>
    </submittedName>
</protein>
<dbReference type="Pfam" id="PF13517">
    <property type="entry name" value="FG-GAP_3"/>
    <property type="match status" value="2"/>
</dbReference>
<dbReference type="InterPro" id="IPR028994">
    <property type="entry name" value="Integrin_alpha_N"/>
</dbReference>
<evidence type="ECO:0000256" key="1">
    <source>
        <dbReference type="ARBA" id="ARBA00022729"/>
    </source>
</evidence>
<dbReference type="Gene3D" id="2.130.10.130">
    <property type="entry name" value="Integrin alpha, N-terminal"/>
    <property type="match status" value="1"/>
</dbReference>
<reference evidence="2 3" key="1">
    <citation type="submission" date="2020-01" db="EMBL/GenBank/DDBJ databases">
        <title>Complete genome sequence of Chitinophaga sp. H33E-04 isolated from quinoa roots.</title>
        <authorList>
            <person name="Weon H.-Y."/>
            <person name="Lee S.A."/>
        </authorList>
    </citation>
    <scope>NUCLEOTIDE SEQUENCE [LARGE SCALE GENOMIC DNA]</scope>
    <source>
        <strain evidence="2 3">H33E-04</strain>
    </source>
</reference>
<evidence type="ECO:0000313" key="2">
    <source>
        <dbReference type="EMBL" id="QHS60984.1"/>
    </source>
</evidence>
<dbReference type="EMBL" id="CP048113">
    <property type="protein sequence ID" value="QHS60984.1"/>
    <property type="molecule type" value="Genomic_DNA"/>
</dbReference>
<proteinExistence type="predicted"/>
<gene>
    <name evidence="2" type="ORF">GWR21_15685</name>
</gene>
<dbReference type="PANTHER" id="PTHR44103">
    <property type="entry name" value="PROPROTEIN CONVERTASE P"/>
    <property type="match status" value="1"/>
</dbReference>
<dbReference type="GO" id="GO:0020037">
    <property type="term" value="F:heme binding"/>
    <property type="evidence" value="ECO:0007669"/>
    <property type="project" value="InterPro"/>
</dbReference>
<dbReference type="KEGG" id="chih:GWR21_15685"/>
<evidence type="ECO:0000313" key="3">
    <source>
        <dbReference type="Proteomes" id="UP000476411"/>
    </source>
</evidence>
<dbReference type="PANTHER" id="PTHR44103:SF1">
    <property type="entry name" value="PROPROTEIN CONVERTASE P"/>
    <property type="match status" value="1"/>
</dbReference>
<dbReference type="AlphaFoldDB" id="A0A6B9ZI19"/>
<sequence>MKKLLPFLLVLTSCTLSQQEKGKLLSEKYCGSCHLPVAPAMLDQNTWTQHVLPAMAPKLGIGVWQESSYYVKPGKGTNLTIEEWNAIVDYYKTLAPQQLPAAVLPQPLKADLQLFDLVQPVVKTNETPVTATTTMVSINPFTGALYSSSENGATLYQWDSTLNGRPAIKLQSTAVAMNWRAADTALLTCIGSIRAVDIAQGMLWEVHPAQPEATQVKTIGMGLPRPVQSIGADFNKDGRLDYLVNGFGHDYGGLYILQQTAEQDYQRKAIWEVPGAIHSVVDDFNKDGWPDIMTLFAYGDEGLWLFLNDQHGGFKQQSLLRFPPVNGSTSFQVVDMNNDGLPDILYTSGDNGDYSMELKPFHGVYLYLNKGDFRFEKAWSYPVNGCTKAIAADFDGDGDLDIASIAFFADLKNRPEESFILFRQEGPLAFTPHTMPALKAAGRWICMDAADYDHDGDLDIVLGNYSKGFMIQGDIKPGSNVNIPLVLLRNNLK</sequence>
<dbReference type="InterPro" id="IPR013517">
    <property type="entry name" value="FG-GAP"/>
</dbReference>
<name>A0A6B9ZI19_9BACT</name>
<dbReference type="SUPFAM" id="SSF69318">
    <property type="entry name" value="Integrin alpha N-terminal domain"/>
    <property type="match status" value="1"/>
</dbReference>
<dbReference type="InterPro" id="IPR036909">
    <property type="entry name" value="Cyt_c-like_dom_sf"/>
</dbReference>